<protein>
    <submittedName>
        <fullName evidence="2">Uncharacterized protein</fullName>
    </submittedName>
</protein>
<evidence type="ECO:0000256" key="1">
    <source>
        <dbReference type="SAM" id="Phobius"/>
    </source>
</evidence>
<feature type="non-terminal residue" evidence="2">
    <location>
        <position position="1"/>
    </location>
</feature>
<evidence type="ECO:0000313" key="3">
    <source>
        <dbReference type="Proteomes" id="UP000265520"/>
    </source>
</evidence>
<sequence>SVGEKSVVVPSPSCNAAHIESDAAPAVLLAEVVAVVLLLLLLPGLPATL</sequence>
<keyword evidence="1" id="KW-0472">Membrane</keyword>
<dbReference type="AlphaFoldDB" id="A0A392UH74"/>
<feature type="transmembrane region" description="Helical" evidence="1">
    <location>
        <begin position="23"/>
        <end position="42"/>
    </location>
</feature>
<comment type="caution">
    <text evidence="2">The sequence shown here is derived from an EMBL/GenBank/DDBJ whole genome shotgun (WGS) entry which is preliminary data.</text>
</comment>
<keyword evidence="3" id="KW-1185">Reference proteome</keyword>
<organism evidence="2 3">
    <name type="scientific">Trifolium medium</name>
    <dbReference type="NCBI Taxonomy" id="97028"/>
    <lineage>
        <taxon>Eukaryota</taxon>
        <taxon>Viridiplantae</taxon>
        <taxon>Streptophyta</taxon>
        <taxon>Embryophyta</taxon>
        <taxon>Tracheophyta</taxon>
        <taxon>Spermatophyta</taxon>
        <taxon>Magnoliopsida</taxon>
        <taxon>eudicotyledons</taxon>
        <taxon>Gunneridae</taxon>
        <taxon>Pentapetalae</taxon>
        <taxon>rosids</taxon>
        <taxon>fabids</taxon>
        <taxon>Fabales</taxon>
        <taxon>Fabaceae</taxon>
        <taxon>Papilionoideae</taxon>
        <taxon>50 kb inversion clade</taxon>
        <taxon>NPAAA clade</taxon>
        <taxon>Hologalegina</taxon>
        <taxon>IRL clade</taxon>
        <taxon>Trifolieae</taxon>
        <taxon>Trifolium</taxon>
    </lineage>
</organism>
<dbReference type="Proteomes" id="UP000265520">
    <property type="component" value="Unassembled WGS sequence"/>
</dbReference>
<reference evidence="2 3" key="1">
    <citation type="journal article" date="2018" name="Front. Plant Sci.">
        <title>Red Clover (Trifolium pratense) and Zigzag Clover (T. medium) - A Picture of Genomic Similarities and Differences.</title>
        <authorList>
            <person name="Dluhosova J."/>
            <person name="Istvanek J."/>
            <person name="Nedelnik J."/>
            <person name="Repkova J."/>
        </authorList>
    </citation>
    <scope>NUCLEOTIDE SEQUENCE [LARGE SCALE GENOMIC DNA]</scope>
    <source>
        <strain evidence="3">cv. 10/8</strain>
        <tissue evidence="2">Leaf</tissue>
    </source>
</reference>
<dbReference type="EMBL" id="LXQA010828401">
    <property type="protein sequence ID" value="MCI72953.1"/>
    <property type="molecule type" value="Genomic_DNA"/>
</dbReference>
<evidence type="ECO:0000313" key="2">
    <source>
        <dbReference type="EMBL" id="MCI72953.1"/>
    </source>
</evidence>
<accession>A0A392UH74</accession>
<name>A0A392UH74_9FABA</name>
<keyword evidence="1" id="KW-0812">Transmembrane</keyword>
<proteinExistence type="predicted"/>
<keyword evidence="1" id="KW-1133">Transmembrane helix</keyword>